<dbReference type="RefSeq" id="WP_078812479.1">
    <property type="nucleotide sequence ID" value="NZ_FUYE01000003.1"/>
</dbReference>
<feature type="transmembrane region" description="Helical" evidence="1">
    <location>
        <begin position="12"/>
        <end position="35"/>
    </location>
</feature>
<dbReference type="OrthoDB" id="2112507at2"/>
<dbReference type="AlphaFoldDB" id="A0A1T4XBN8"/>
<gene>
    <name evidence="2" type="ORF">SAMN02745166_01288</name>
</gene>
<dbReference type="EMBL" id="FUYE01000003">
    <property type="protein sequence ID" value="SKA86371.1"/>
    <property type="molecule type" value="Genomic_DNA"/>
</dbReference>
<organism evidence="2 3">
    <name type="scientific">Prosthecobacter debontii</name>
    <dbReference type="NCBI Taxonomy" id="48467"/>
    <lineage>
        <taxon>Bacteria</taxon>
        <taxon>Pseudomonadati</taxon>
        <taxon>Verrucomicrobiota</taxon>
        <taxon>Verrucomicrobiia</taxon>
        <taxon>Verrucomicrobiales</taxon>
        <taxon>Verrucomicrobiaceae</taxon>
        <taxon>Prosthecobacter</taxon>
    </lineage>
</organism>
<reference evidence="3" key="1">
    <citation type="submission" date="2017-02" db="EMBL/GenBank/DDBJ databases">
        <authorList>
            <person name="Varghese N."/>
            <person name="Submissions S."/>
        </authorList>
    </citation>
    <scope>NUCLEOTIDE SEQUENCE [LARGE SCALE GENOMIC DNA]</scope>
    <source>
        <strain evidence="3">ATCC 700200</strain>
    </source>
</reference>
<accession>A0A1T4XBN8</accession>
<keyword evidence="3" id="KW-1185">Reference proteome</keyword>
<name>A0A1T4XBN8_9BACT</name>
<dbReference type="STRING" id="48467.SAMN02745166_01288"/>
<feature type="transmembrane region" description="Helical" evidence="1">
    <location>
        <begin position="116"/>
        <end position="139"/>
    </location>
</feature>
<keyword evidence="1" id="KW-1133">Transmembrane helix</keyword>
<evidence type="ECO:0000313" key="2">
    <source>
        <dbReference type="EMBL" id="SKA86371.1"/>
    </source>
</evidence>
<evidence type="ECO:0008006" key="4">
    <source>
        <dbReference type="Google" id="ProtNLM"/>
    </source>
</evidence>
<evidence type="ECO:0000256" key="1">
    <source>
        <dbReference type="SAM" id="Phobius"/>
    </source>
</evidence>
<proteinExistence type="predicted"/>
<evidence type="ECO:0000313" key="3">
    <source>
        <dbReference type="Proteomes" id="UP000190774"/>
    </source>
</evidence>
<keyword evidence="1" id="KW-0472">Membrane</keyword>
<keyword evidence="1" id="KW-0812">Transmembrane</keyword>
<sequence length="226" mass="24007">MNELIQEALALPNLPLTLLLGVILAYWLLVLIGGLDLDVFDIGGDVDVGADVSDVSSHPSGAALGGLVFNAGRLLGISQVPLAIWASFFVLFIWAGALILNYRFNGEAGDRDLTRAAFLLLPNLVGSVVLTRLATWPVAKIFGAFSQVSDESSQIEGRLGVVLTTELTDTFGQVQVDPSHGAPALVMARLTKPGPALGKGDRVRVIKASPDRSLYFVEPQPPETHP</sequence>
<protein>
    <recommendedName>
        <fullName evidence="4">DUF1449 family protein</fullName>
    </recommendedName>
</protein>
<feature type="transmembrane region" description="Helical" evidence="1">
    <location>
        <begin position="82"/>
        <end position="104"/>
    </location>
</feature>
<dbReference type="Proteomes" id="UP000190774">
    <property type="component" value="Unassembled WGS sequence"/>
</dbReference>